<evidence type="ECO:0000313" key="5">
    <source>
        <dbReference type="EMBL" id="GLK12386.1"/>
    </source>
</evidence>
<dbReference type="SUPFAM" id="SSF46785">
    <property type="entry name" value="Winged helix' DNA-binding domain"/>
    <property type="match status" value="1"/>
</dbReference>
<protein>
    <submittedName>
        <fullName evidence="5">GntR family transcriptional regulator</fullName>
    </submittedName>
</protein>
<keyword evidence="6" id="KW-1185">Reference proteome</keyword>
<dbReference type="PANTHER" id="PTHR44846:SF17">
    <property type="entry name" value="GNTR-FAMILY TRANSCRIPTIONAL REGULATOR"/>
    <property type="match status" value="1"/>
</dbReference>
<dbReference type="InterPro" id="IPR050679">
    <property type="entry name" value="Bact_HTH_transcr_reg"/>
</dbReference>
<dbReference type="InterPro" id="IPR036390">
    <property type="entry name" value="WH_DNA-bd_sf"/>
</dbReference>
<feature type="domain" description="HTH gntR-type" evidence="4">
    <location>
        <begin position="8"/>
        <end position="76"/>
    </location>
</feature>
<organism evidence="5 6">
    <name type="scientific">Streptosporangium carneum</name>
    <dbReference type="NCBI Taxonomy" id="47481"/>
    <lineage>
        <taxon>Bacteria</taxon>
        <taxon>Bacillati</taxon>
        <taxon>Actinomycetota</taxon>
        <taxon>Actinomycetes</taxon>
        <taxon>Streptosporangiales</taxon>
        <taxon>Streptosporangiaceae</taxon>
        <taxon>Streptosporangium</taxon>
    </lineage>
</organism>
<evidence type="ECO:0000259" key="4">
    <source>
        <dbReference type="PROSITE" id="PS50949"/>
    </source>
</evidence>
<comment type="caution">
    <text evidence="5">The sequence shown here is derived from an EMBL/GenBank/DDBJ whole genome shotgun (WGS) entry which is preliminary data.</text>
</comment>
<dbReference type="PROSITE" id="PS50949">
    <property type="entry name" value="HTH_GNTR"/>
    <property type="match status" value="1"/>
</dbReference>
<dbReference type="Pfam" id="PF07702">
    <property type="entry name" value="UTRA"/>
    <property type="match status" value="1"/>
</dbReference>
<evidence type="ECO:0000256" key="2">
    <source>
        <dbReference type="ARBA" id="ARBA00023125"/>
    </source>
</evidence>
<accession>A0A9W6MFL4</accession>
<dbReference type="SUPFAM" id="SSF64288">
    <property type="entry name" value="Chorismate lyase-like"/>
    <property type="match status" value="1"/>
</dbReference>
<dbReference type="SMART" id="SM00866">
    <property type="entry name" value="UTRA"/>
    <property type="match status" value="1"/>
</dbReference>
<evidence type="ECO:0000313" key="6">
    <source>
        <dbReference type="Proteomes" id="UP001143474"/>
    </source>
</evidence>
<dbReference type="GO" id="GO:0003700">
    <property type="term" value="F:DNA-binding transcription factor activity"/>
    <property type="evidence" value="ECO:0007669"/>
    <property type="project" value="InterPro"/>
</dbReference>
<dbReference type="PRINTS" id="PR00035">
    <property type="entry name" value="HTHGNTR"/>
</dbReference>
<dbReference type="Gene3D" id="3.40.1410.10">
    <property type="entry name" value="Chorismate lyase-like"/>
    <property type="match status" value="1"/>
</dbReference>
<evidence type="ECO:0000256" key="1">
    <source>
        <dbReference type="ARBA" id="ARBA00023015"/>
    </source>
</evidence>
<dbReference type="CDD" id="cd07377">
    <property type="entry name" value="WHTH_GntR"/>
    <property type="match status" value="1"/>
</dbReference>
<sequence length="244" mass="26744">MAAPREDGLKYERVLNALRSRIADGTYPPGMMLPSQSRLVAEFDVSRPTVIEALRLLRQEGLIESQTGRGSFVRGKVPTLSLERAYPGQRLLDLAESESLAELLQAGIIVAPTRVTTLLELPAGSKAFLRQYVLSDEDGPVELVSAWFPIDLVTGTKLTSPEPMDEGIRRHLYGRKRLRLDYAVERTLARSATADEAQVLKVPAGAPVLNLVVTGHDADGRALQLVDAVLPGDRHELRDAYPLT</sequence>
<reference evidence="5" key="1">
    <citation type="journal article" date="2014" name="Int. J. Syst. Evol. Microbiol.">
        <title>Complete genome sequence of Corynebacterium casei LMG S-19264T (=DSM 44701T), isolated from a smear-ripened cheese.</title>
        <authorList>
            <consortium name="US DOE Joint Genome Institute (JGI-PGF)"/>
            <person name="Walter F."/>
            <person name="Albersmeier A."/>
            <person name="Kalinowski J."/>
            <person name="Ruckert C."/>
        </authorList>
    </citation>
    <scope>NUCLEOTIDE SEQUENCE</scope>
    <source>
        <strain evidence="5">VKM Ac-2007</strain>
    </source>
</reference>
<reference evidence="5" key="2">
    <citation type="submission" date="2023-01" db="EMBL/GenBank/DDBJ databases">
        <authorList>
            <person name="Sun Q."/>
            <person name="Evtushenko L."/>
        </authorList>
    </citation>
    <scope>NUCLEOTIDE SEQUENCE</scope>
    <source>
        <strain evidence="5">VKM Ac-2007</strain>
    </source>
</reference>
<dbReference type="SMART" id="SM00345">
    <property type="entry name" value="HTH_GNTR"/>
    <property type="match status" value="1"/>
</dbReference>
<dbReference type="EMBL" id="BSEV01000016">
    <property type="protein sequence ID" value="GLK12386.1"/>
    <property type="molecule type" value="Genomic_DNA"/>
</dbReference>
<evidence type="ECO:0000256" key="3">
    <source>
        <dbReference type="ARBA" id="ARBA00023163"/>
    </source>
</evidence>
<gene>
    <name evidence="5" type="ORF">GCM10017600_57960</name>
</gene>
<dbReference type="Gene3D" id="1.10.10.10">
    <property type="entry name" value="Winged helix-like DNA-binding domain superfamily/Winged helix DNA-binding domain"/>
    <property type="match status" value="1"/>
</dbReference>
<name>A0A9W6MFL4_9ACTN</name>
<dbReference type="Proteomes" id="UP001143474">
    <property type="component" value="Unassembled WGS sequence"/>
</dbReference>
<keyword evidence="3" id="KW-0804">Transcription</keyword>
<dbReference type="AlphaFoldDB" id="A0A9W6MFL4"/>
<dbReference type="GO" id="GO:0045892">
    <property type="term" value="P:negative regulation of DNA-templated transcription"/>
    <property type="evidence" value="ECO:0007669"/>
    <property type="project" value="TreeGrafter"/>
</dbReference>
<proteinExistence type="predicted"/>
<keyword evidence="2" id="KW-0238">DNA-binding</keyword>
<dbReference type="InterPro" id="IPR011663">
    <property type="entry name" value="UTRA"/>
</dbReference>
<dbReference type="PANTHER" id="PTHR44846">
    <property type="entry name" value="MANNOSYL-D-GLYCERATE TRANSPORT/METABOLISM SYSTEM REPRESSOR MNGR-RELATED"/>
    <property type="match status" value="1"/>
</dbReference>
<dbReference type="InterPro" id="IPR036388">
    <property type="entry name" value="WH-like_DNA-bd_sf"/>
</dbReference>
<keyword evidence="1" id="KW-0805">Transcription regulation</keyword>
<dbReference type="Pfam" id="PF00392">
    <property type="entry name" value="GntR"/>
    <property type="match status" value="1"/>
</dbReference>
<dbReference type="GO" id="GO:0003677">
    <property type="term" value="F:DNA binding"/>
    <property type="evidence" value="ECO:0007669"/>
    <property type="project" value="UniProtKB-KW"/>
</dbReference>
<dbReference type="InterPro" id="IPR000524">
    <property type="entry name" value="Tscrpt_reg_HTH_GntR"/>
</dbReference>
<dbReference type="InterPro" id="IPR028978">
    <property type="entry name" value="Chorismate_lyase_/UTRA_dom_sf"/>
</dbReference>